<gene>
    <name evidence="1" type="ORF">QFC21_000635</name>
</gene>
<evidence type="ECO:0000313" key="2">
    <source>
        <dbReference type="Proteomes" id="UP001227268"/>
    </source>
</evidence>
<dbReference type="EMBL" id="JASBWT010000001">
    <property type="protein sequence ID" value="KAJ9109306.1"/>
    <property type="molecule type" value="Genomic_DNA"/>
</dbReference>
<proteinExistence type="predicted"/>
<evidence type="ECO:0000313" key="1">
    <source>
        <dbReference type="EMBL" id="KAJ9109306.1"/>
    </source>
</evidence>
<protein>
    <submittedName>
        <fullName evidence="1">Uncharacterized protein</fullName>
    </submittedName>
</protein>
<sequence length="88" mass="9832">MVRVIEPYSTVELSYIAQEVGQPLNSVESKLSQMILDGIFQGVLDQEKGRLIVYDEPEKDSTYATALDTIKQISEVVNGLSDKARRLT</sequence>
<keyword evidence="2" id="KW-1185">Reference proteome</keyword>
<comment type="caution">
    <text evidence="1">The sequence shown here is derived from an EMBL/GenBank/DDBJ whole genome shotgun (WGS) entry which is preliminary data.</text>
</comment>
<name>A0ACC2WE22_9TREE</name>
<organism evidence="1 2">
    <name type="scientific">Naganishia friedmannii</name>
    <dbReference type="NCBI Taxonomy" id="89922"/>
    <lineage>
        <taxon>Eukaryota</taxon>
        <taxon>Fungi</taxon>
        <taxon>Dikarya</taxon>
        <taxon>Basidiomycota</taxon>
        <taxon>Agaricomycotina</taxon>
        <taxon>Tremellomycetes</taxon>
        <taxon>Filobasidiales</taxon>
        <taxon>Filobasidiaceae</taxon>
        <taxon>Naganishia</taxon>
    </lineage>
</organism>
<reference evidence="1" key="1">
    <citation type="submission" date="2023-04" db="EMBL/GenBank/DDBJ databases">
        <title>Draft Genome sequencing of Naganishia species isolated from polar environments using Oxford Nanopore Technology.</title>
        <authorList>
            <person name="Leo P."/>
            <person name="Venkateswaran K."/>
        </authorList>
    </citation>
    <scope>NUCLEOTIDE SEQUENCE</scope>
    <source>
        <strain evidence="1">MNA-CCFEE 5423</strain>
    </source>
</reference>
<accession>A0ACC2WE22</accession>
<dbReference type="Proteomes" id="UP001227268">
    <property type="component" value="Unassembled WGS sequence"/>
</dbReference>